<evidence type="ECO:0000313" key="5">
    <source>
        <dbReference type="Proteomes" id="UP000502287"/>
    </source>
</evidence>
<feature type="compositionally biased region" description="Basic and acidic residues" evidence="1">
    <location>
        <begin position="84"/>
        <end position="93"/>
    </location>
</feature>
<evidence type="ECO:0000256" key="1">
    <source>
        <dbReference type="SAM" id="MobiDB-lite"/>
    </source>
</evidence>
<dbReference type="KEGG" id="fcl:A4G17_05370"/>
<name>A0AAE7C2A3_9PAST</name>
<dbReference type="Proteomes" id="UP000276901">
    <property type="component" value="Unassembled WGS sequence"/>
</dbReference>
<evidence type="ECO:0008006" key="6">
    <source>
        <dbReference type="Google" id="ProtNLM"/>
    </source>
</evidence>
<dbReference type="EMBL" id="CP015029">
    <property type="protein sequence ID" value="QIM64904.1"/>
    <property type="molecule type" value="Genomic_DNA"/>
</dbReference>
<evidence type="ECO:0000313" key="3">
    <source>
        <dbReference type="EMBL" id="RPE92168.1"/>
    </source>
</evidence>
<evidence type="ECO:0000313" key="4">
    <source>
        <dbReference type="Proteomes" id="UP000276901"/>
    </source>
</evidence>
<feature type="region of interest" description="Disordered" evidence="1">
    <location>
        <begin position="121"/>
        <end position="166"/>
    </location>
</feature>
<feature type="compositionally biased region" description="Basic and acidic residues" evidence="1">
    <location>
        <begin position="23"/>
        <end position="40"/>
    </location>
</feature>
<organism evidence="2 5">
    <name type="scientific">Frederiksenia canicola</name>
    <dbReference type="NCBI Taxonomy" id="123824"/>
    <lineage>
        <taxon>Bacteria</taxon>
        <taxon>Pseudomonadati</taxon>
        <taxon>Pseudomonadota</taxon>
        <taxon>Gammaproteobacteria</taxon>
        <taxon>Pasteurellales</taxon>
        <taxon>Pasteurellaceae</taxon>
        <taxon>Frederiksenia</taxon>
    </lineage>
</organism>
<keyword evidence="4" id="KW-1185">Reference proteome</keyword>
<dbReference type="EMBL" id="RKQT01000003">
    <property type="protein sequence ID" value="RPE92168.1"/>
    <property type="molecule type" value="Genomic_DNA"/>
</dbReference>
<sequence>MNKWWTVLGFTLLLAGCFDQPKSEAEVKNRTETKATETAENRVYSMKETTKAAETEMPKSEMKSAEGAEANVAKMPEKSGMSSERTEDEKSKQSDAIVSNDTEKTATAATAGNTLAATKKDNVVKKSAAKAKTKTKATNSTKAEEYDENGLSPEEQRVGAQQTNQLSESEIKALKYKCRYPLMTEQERVEYHCEVKKVTIR</sequence>
<dbReference type="Proteomes" id="UP000502287">
    <property type="component" value="Chromosome"/>
</dbReference>
<evidence type="ECO:0000313" key="2">
    <source>
        <dbReference type="EMBL" id="QIM64904.1"/>
    </source>
</evidence>
<dbReference type="RefSeq" id="WP_123957092.1">
    <property type="nucleotide sequence ID" value="NZ_CP015029.1"/>
</dbReference>
<reference evidence="2 5" key="1">
    <citation type="submission" date="2016-03" db="EMBL/GenBank/DDBJ databases">
        <authorList>
            <person name="Hansen M.J."/>
            <person name="Bojesen A.M."/>
            <person name="Planet P."/>
        </authorList>
    </citation>
    <scope>NUCLEOTIDE SEQUENCE [LARGE SCALE GENOMIC DNA]</scope>
    <source>
        <strain evidence="2 5">HPA 21</strain>
    </source>
</reference>
<feature type="region of interest" description="Disordered" evidence="1">
    <location>
        <begin position="23"/>
        <end position="109"/>
    </location>
</feature>
<dbReference type="AlphaFoldDB" id="A0AAE7C2A3"/>
<accession>A0AAE7C2A3</accession>
<gene>
    <name evidence="2" type="ORF">A4G17_05370</name>
    <name evidence="3" type="ORF">EDC49_1453</name>
</gene>
<feature type="compositionally biased region" description="Basic and acidic residues" evidence="1">
    <location>
        <begin position="48"/>
        <end position="66"/>
    </location>
</feature>
<dbReference type="PROSITE" id="PS51257">
    <property type="entry name" value="PROKAR_LIPOPROTEIN"/>
    <property type="match status" value="1"/>
</dbReference>
<protein>
    <recommendedName>
        <fullName evidence="6">Lipoprotein</fullName>
    </recommendedName>
</protein>
<reference evidence="3 4" key="2">
    <citation type="submission" date="2018-11" db="EMBL/GenBank/DDBJ databases">
        <title>Genomic Encyclopedia of Type Strains, Phase IV (KMG-IV): sequencing the most valuable type-strain genomes for metagenomic binning, comparative biology and taxonomic classification.</title>
        <authorList>
            <person name="Goeker M."/>
        </authorList>
    </citation>
    <scope>NUCLEOTIDE SEQUENCE [LARGE SCALE GENOMIC DNA]</scope>
    <source>
        <strain evidence="3 4">DSM 25797</strain>
    </source>
</reference>
<proteinExistence type="predicted"/>